<dbReference type="Pfam" id="PF10000">
    <property type="entry name" value="ACT_3"/>
    <property type="match status" value="1"/>
</dbReference>
<proteinExistence type="predicted"/>
<dbReference type="InterPro" id="IPR018717">
    <property type="entry name" value="DUF2241"/>
</dbReference>
<evidence type="ECO:0000313" key="3">
    <source>
        <dbReference type="Proteomes" id="UP000027644"/>
    </source>
</evidence>
<dbReference type="AlphaFoldDB" id="A0A074W0F5"/>
<name>A0A074W0F5_9NEIS</name>
<comment type="caution">
    <text evidence="2">The sequence shown here is derived from an EMBL/GenBank/DDBJ whole genome shotgun (WGS) entry which is preliminary data.</text>
</comment>
<dbReference type="Proteomes" id="UP000027644">
    <property type="component" value="Unassembled WGS sequence"/>
</dbReference>
<protein>
    <recommendedName>
        <fullName evidence="1">DUF2241 domain-containing protein</fullName>
    </recommendedName>
</protein>
<dbReference type="InterPro" id="IPR045865">
    <property type="entry name" value="ACT-like_dom_sf"/>
</dbReference>
<dbReference type="Gene3D" id="3.30.2130.10">
    <property type="entry name" value="VC0802-like"/>
    <property type="match status" value="1"/>
</dbReference>
<evidence type="ECO:0000313" key="2">
    <source>
        <dbReference type="EMBL" id="KEQ00914.1"/>
    </source>
</evidence>
<accession>A0A074W0F5</accession>
<dbReference type="SUPFAM" id="SSF55021">
    <property type="entry name" value="ACT-like"/>
    <property type="match status" value="2"/>
</dbReference>
<dbReference type="EMBL" id="AVQL01000442">
    <property type="protein sequence ID" value="KEQ00914.1"/>
    <property type="molecule type" value="Genomic_DNA"/>
</dbReference>
<organism evidence="2 3">
    <name type="scientific">Snodgrassella alvi SCGC AB-598-J21</name>
    <dbReference type="NCBI Taxonomy" id="1385367"/>
    <lineage>
        <taxon>Bacteria</taxon>
        <taxon>Pseudomonadati</taxon>
        <taxon>Pseudomonadota</taxon>
        <taxon>Betaproteobacteria</taxon>
        <taxon>Neisseriales</taxon>
        <taxon>Neisseriaceae</taxon>
        <taxon>Snodgrassella</taxon>
    </lineage>
</organism>
<gene>
    <name evidence="2" type="ORF">SASC598J21_013510</name>
</gene>
<reference evidence="2 3" key="1">
    <citation type="journal article" date="2014" name="PLoS Genet.">
        <title>Hidden diversity in honey bee gut symbionts detected by single-cell genomics.</title>
        <authorList>
            <person name="Engel P."/>
            <person name="Stepanauskas R."/>
            <person name="Moran N."/>
        </authorList>
    </citation>
    <scope>NUCLEOTIDE SEQUENCE [LARGE SCALE GENOMIC DNA]</scope>
    <source>
        <strain evidence="2 3">SCGC AB-598-J21</strain>
    </source>
</reference>
<feature type="domain" description="DUF2241" evidence="1">
    <location>
        <begin position="6"/>
        <end position="73"/>
    </location>
</feature>
<dbReference type="PANTHER" id="PTHR39199:SF1">
    <property type="entry name" value="BLR5128 PROTEIN"/>
    <property type="match status" value="1"/>
</dbReference>
<evidence type="ECO:0000259" key="1">
    <source>
        <dbReference type="Pfam" id="PF10000"/>
    </source>
</evidence>
<sequence length="136" mass="14655">MDAKISGESNLQILLQSASPQHNPGKYVFCTVQQPEPALLTAAVAIMQENEGTTLVLPQAVADEYQLNYEYIAGWITLMVHSSLAAVGLTAAFAHALAQQNISCNVIAGYYHDHIFVADDDVQQALVILNNLGRAS</sequence>
<dbReference type="PANTHER" id="PTHR39199">
    <property type="entry name" value="BLR5128 PROTEIN"/>
    <property type="match status" value="1"/>
</dbReference>